<feature type="region of interest" description="Disordered" evidence="3">
    <location>
        <begin position="208"/>
        <end position="234"/>
    </location>
</feature>
<dbReference type="Pfam" id="PF12796">
    <property type="entry name" value="Ank_2"/>
    <property type="match status" value="6"/>
</dbReference>
<keyword evidence="2" id="KW-0040">ANK repeat</keyword>
<proteinExistence type="predicted"/>
<feature type="region of interest" description="Disordered" evidence="3">
    <location>
        <begin position="247"/>
        <end position="317"/>
    </location>
</feature>
<evidence type="ECO:0000256" key="3">
    <source>
        <dbReference type="SAM" id="MobiDB-lite"/>
    </source>
</evidence>
<feature type="region of interest" description="Disordered" evidence="3">
    <location>
        <begin position="1"/>
        <end position="42"/>
    </location>
</feature>
<dbReference type="Proteomes" id="UP001164746">
    <property type="component" value="Chromosome 6"/>
</dbReference>
<reference evidence="5" key="1">
    <citation type="submission" date="2022-11" db="EMBL/GenBank/DDBJ databases">
        <title>Centuries of genome instability and evolution in soft-shell clam transmissible cancer (bioRxiv).</title>
        <authorList>
            <person name="Hart S.F.M."/>
            <person name="Yonemitsu M.A."/>
            <person name="Giersch R.M."/>
            <person name="Beal B.F."/>
            <person name="Arriagada G."/>
            <person name="Davis B.W."/>
            <person name="Ostrander E.A."/>
            <person name="Goff S.P."/>
            <person name="Metzger M.J."/>
        </authorList>
    </citation>
    <scope>NUCLEOTIDE SEQUENCE</scope>
    <source>
        <strain evidence="5">MELC-2E11</strain>
        <tissue evidence="5">Siphon/mantle</tissue>
    </source>
</reference>
<evidence type="ECO:0000313" key="5">
    <source>
        <dbReference type="EMBL" id="WAR08043.1"/>
    </source>
</evidence>
<accession>A0ABY7EDG5</accession>
<dbReference type="SUPFAM" id="SSF48403">
    <property type="entry name" value="Ankyrin repeat"/>
    <property type="match status" value="2"/>
</dbReference>
<keyword evidence="6" id="KW-1185">Reference proteome</keyword>
<dbReference type="Pfam" id="PF20720">
    <property type="entry name" value="nSTAND3"/>
    <property type="match status" value="1"/>
</dbReference>
<feature type="compositionally biased region" description="Polar residues" evidence="3">
    <location>
        <begin position="251"/>
        <end position="270"/>
    </location>
</feature>
<feature type="domain" description="Novel STAND NTPase 3" evidence="4">
    <location>
        <begin position="330"/>
        <end position="481"/>
    </location>
</feature>
<dbReference type="InterPro" id="IPR002110">
    <property type="entry name" value="Ankyrin_rpt"/>
</dbReference>
<dbReference type="InterPro" id="IPR036770">
    <property type="entry name" value="Ankyrin_rpt-contain_sf"/>
</dbReference>
<feature type="compositionally biased region" description="Low complexity" evidence="3">
    <location>
        <begin position="283"/>
        <end position="308"/>
    </location>
</feature>
<keyword evidence="1" id="KW-0677">Repeat</keyword>
<evidence type="ECO:0000259" key="4">
    <source>
        <dbReference type="Pfam" id="PF20720"/>
    </source>
</evidence>
<name>A0ABY7EDG5_MYAAR</name>
<gene>
    <name evidence="5" type="ORF">MAR_018001</name>
</gene>
<dbReference type="InterPro" id="IPR051165">
    <property type="entry name" value="Multifunctional_ANK_Repeat"/>
</dbReference>
<evidence type="ECO:0000256" key="2">
    <source>
        <dbReference type="ARBA" id="ARBA00023043"/>
    </source>
</evidence>
<dbReference type="EMBL" id="CP111017">
    <property type="protein sequence ID" value="WAR08043.1"/>
    <property type="molecule type" value="Genomic_DNA"/>
</dbReference>
<dbReference type="InterPro" id="IPR049050">
    <property type="entry name" value="nSTAND3"/>
</dbReference>
<dbReference type="SUPFAM" id="SSF52540">
    <property type="entry name" value="P-loop containing nucleoside triphosphate hydrolases"/>
    <property type="match status" value="1"/>
</dbReference>
<protein>
    <submittedName>
        <fullName evidence="5">ANK1-like protein</fullName>
    </submittedName>
</protein>
<dbReference type="SMART" id="SM00248">
    <property type="entry name" value="ANK"/>
    <property type="match status" value="18"/>
</dbReference>
<organism evidence="5 6">
    <name type="scientific">Mya arenaria</name>
    <name type="common">Soft-shell clam</name>
    <dbReference type="NCBI Taxonomy" id="6604"/>
    <lineage>
        <taxon>Eukaryota</taxon>
        <taxon>Metazoa</taxon>
        <taxon>Spiralia</taxon>
        <taxon>Lophotrochozoa</taxon>
        <taxon>Mollusca</taxon>
        <taxon>Bivalvia</taxon>
        <taxon>Autobranchia</taxon>
        <taxon>Heteroconchia</taxon>
        <taxon>Euheterodonta</taxon>
        <taxon>Imparidentia</taxon>
        <taxon>Neoheterodontei</taxon>
        <taxon>Myida</taxon>
        <taxon>Myoidea</taxon>
        <taxon>Myidae</taxon>
        <taxon>Mya</taxon>
    </lineage>
</organism>
<dbReference type="PANTHER" id="PTHR24123:SF33">
    <property type="entry name" value="PROTEIN HOS4"/>
    <property type="match status" value="1"/>
</dbReference>
<sequence>MSEGKGSGWAGPRSPAMSDDVIIETDESENPQNHHSRYLARNGNGWAGPRNLVTNDDVFIETDESERRQNPHARNLTGIGSDLADPRSLATNHDVINETDSENSQMHHIRNLSGNGSGLAGPRSLATNHDVISETYESENPQNNHARHLSGIGKDYAGPRSHAKNDDVVIETDVSENPQNNHGRYLSGIGSDYVGPSRLAKSNDVIIETDESENPQNNHARYLSGNGSDYAGSRSYAKSDDVIIETDESENPQTPQNALTSQFQLSNSRAVSRHKSDVFTKQAVSRTASAPSRAPSDVSTTRRSVSRTYSQKTLQRHGSTTSLYRMPKYTNAFKSSLEDIDESRAILICGAPGSGKTHLAYDLMQALLADNPDYDPIILPSTLELSVLRNAPSPVILLVDDCFGTCGSNRKYCNEIKKQLMILTTALEKRNIFIILTTNSHRLVDLQESEMLFVTELKCKMMDLSSNDNLLSSQEKQKMLTSWSNMYCLDLAFNSQDIRKLVECYSANIDEEEIGFPALCQLVGIGVPNFMFENPFGALDYYLTNLKERQPHTFACIVHVILSSPFYLNAVKKDAFKTVREFLHFPGISMKDSLNCVGHLKDKGILVEKPDSSLEISSRLVYLSTIKLMMHEDTNKCMHVLPVSAINAVKFQTHEMDPEEHTSAYQRVSCQLDLQITSAIIVNFSNRLESKCPSVFFEVASSKLWEHTEFFENVFRIYGYHLFFFEDSNKKPFSSYLVRTGNVEPIPSLLQNISKVHKSSLATVAPHLEATKLEACSIDYEEVIALLFRMVPDITKPMVRNAIEHDHTDLSIQLLQSAMDSGSSHIDSELLRTVCFHGNYDLLRFILGKMSERQIQTEIRKRDSSGMSLLHHAAVGGNVHLFSHLVKLGMDPHGKARNRKTVLHFCATYGNLDLFKYISSQYEHMLNEIEEHELHCAHLAAREGHKDILKSILDTGISIDLKAEGSNSITHFAAINGWTRIINMIILLDEQQIYKTNQKCFAASHLAAKFGHTDTLEFLIENGVDPFSKTIDKRTFAHISAFGSHRDTVQFLIHNYPECCLQIDADGNSVLHDAAAGGNVDVFNDIVAAGVDPLKPNEDGASVLHDACYYGKLEMVKFLCSRFPDMVHARTKLGLTPVFGAALGGFVEVLKYMDNKKASMDLKTEEDSTLLHEAAFMGRLECVQYLAQKYPALVNRQNLRSFMPCHFAAQEGHLDVLLFLLPRSPSEFPKTKEKQTVLHISAYNRMLHIVKYLCQKFPSLINNVDTDGAFAVHYAARGGSIECFDHIVEKGCSPYMKTTAKSTVLHLAAHDGNYDMVLHICQKYPKLIHDLDSTGHSPAHYAAGSGELPLLLNVLRYGVNPLIKSECGATLLMKAAWNGKIEVVKYLCNNYPELKEARDFLGCYCLHYAACGGHNKMIEFLLSEGLDTNMVSNEGHNILQVAIYHEKSETVQYLCEAYPELAAARDNVGKTAMDYARQIGNSELIRVLSTLDSKRFKQSVASEVFCCEDGCCSGFCEGLASIFCFCRK</sequence>
<feature type="region of interest" description="Disordered" evidence="3">
    <location>
        <begin position="135"/>
        <end position="162"/>
    </location>
</feature>
<dbReference type="Gene3D" id="3.40.50.300">
    <property type="entry name" value="P-loop containing nucleotide triphosphate hydrolases"/>
    <property type="match status" value="1"/>
</dbReference>
<dbReference type="Gene3D" id="1.25.40.20">
    <property type="entry name" value="Ankyrin repeat-containing domain"/>
    <property type="match status" value="4"/>
</dbReference>
<evidence type="ECO:0000313" key="6">
    <source>
        <dbReference type="Proteomes" id="UP001164746"/>
    </source>
</evidence>
<dbReference type="InterPro" id="IPR027417">
    <property type="entry name" value="P-loop_NTPase"/>
</dbReference>
<evidence type="ECO:0000256" key="1">
    <source>
        <dbReference type="ARBA" id="ARBA00022737"/>
    </source>
</evidence>
<feature type="region of interest" description="Disordered" evidence="3">
    <location>
        <begin position="174"/>
        <end position="194"/>
    </location>
</feature>
<feature type="region of interest" description="Disordered" evidence="3">
    <location>
        <begin position="64"/>
        <end position="87"/>
    </location>
</feature>
<dbReference type="PANTHER" id="PTHR24123">
    <property type="entry name" value="ANKYRIN REPEAT-CONTAINING"/>
    <property type="match status" value="1"/>
</dbReference>